<protein>
    <submittedName>
        <fullName evidence="2">Baseplate assembly protein</fullName>
    </submittedName>
</protein>
<gene>
    <name evidence="2" type="ORF">GCM10010246_67900</name>
</gene>
<reference evidence="3" key="1">
    <citation type="journal article" date="2019" name="Int. J. Syst. Evol. Microbiol.">
        <title>The Global Catalogue of Microorganisms (GCM) 10K type strain sequencing project: providing services to taxonomists for standard genome sequencing and annotation.</title>
        <authorList>
            <consortium name="The Broad Institute Genomics Platform"/>
            <consortium name="The Broad Institute Genome Sequencing Center for Infectious Disease"/>
            <person name="Wu L."/>
            <person name="Ma J."/>
        </authorList>
    </citation>
    <scope>NUCLEOTIDE SEQUENCE [LARGE SCALE GENOMIC DNA]</scope>
    <source>
        <strain evidence="3">JCM 4316</strain>
    </source>
</reference>
<feature type="region of interest" description="Disordered" evidence="1">
    <location>
        <begin position="1"/>
        <end position="29"/>
    </location>
</feature>
<proteinExistence type="predicted"/>
<dbReference type="InterPro" id="IPR011749">
    <property type="entry name" value="CHP02243"/>
</dbReference>
<dbReference type="Proteomes" id="UP001500253">
    <property type="component" value="Unassembled WGS sequence"/>
</dbReference>
<dbReference type="NCBIfam" id="TIGR02243">
    <property type="entry name" value="putative baseplate assembly protein"/>
    <property type="match status" value="1"/>
</dbReference>
<dbReference type="EMBL" id="BAAASD010000041">
    <property type="protein sequence ID" value="GAA2365548.1"/>
    <property type="molecule type" value="Genomic_DNA"/>
</dbReference>
<organism evidence="2 3">
    <name type="scientific">Streptomyces cuspidosporus</name>
    <dbReference type="NCBI Taxonomy" id="66882"/>
    <lineage>
        <taxon>Bacteria</taxon>
        <taxon>Bacillati</taxon>
        <taxon>Actinomycetota</taxon>
        <taxon>Actinomycetes</taxon>
        <taxon>Kitasatosporales</taxon>
        <taxon>Streptomycetaceae</taxon>
        <taxon>Streptomyces</taxon>
    </lineage>
</organism>
<name>A0ABP5U3D3_9ACTN</name>
<evidence type="ECO:0000256" key="1">
    <source>
        <dbReference type="SAM" id="MobiDB-lite"/>
    </source>
</evidence>
<keyword evidence="3" id="KW-1185">Reference proteome</keyword>
<comment type="caution">
    <text evidence="2">The sequence shown here is derived from an EMBL/GenBank/DDBJ whole genome shotgun (WGS) entry which is preliminary data.</text>
</comment>
<sequence>MTGGVWWEKDAGERERADGRTVPGPGPTGVQPELVDATREAVRTGVRGRIAGHTPDWTDPDRQDAGVALVRLFGIQAEPVLGRVNRLPEKVLAEHLAIAGVRRRPAGAAAALLEFTVNPPDGSSVLVPAGFQSAASTPAGQVVYETDQDLYATPATLGDLAVQEAGTLEPLPLGPSGPSRPFAPFGRDPEPGNGLWIGLAGPAAPYPRLSLGFVVVAAPPAPAASGGTVPLPLPPGPLLRWDVLDGTRLVPAELLRDSTAGLSAGGTVELRVPRSWEPGSPSATRPRLRWLRVRIAHGAFAGPAPVLSGLRLNVVAATAARTIRDEPLQPVQDPAASGRRRMKLSQVPILAGSVVIEVDDDAGGGVFGTTAGTTSRWREVESLAGYGADDRVFTVDHDSGEVTFGDGVNGAAVPPGFRNVRAVRYRVGGGSAGAVRAGAVGGVVTALPFVTGVNNPFPASGGTDAEPDADAMRRGVGELRARGRAVAPADYGLLATRAPGASVARARGVPGLHPDFPGVPIPGVVGVLVVPSAPPVPPGDDTGEPPVPTAATLRAVADFLSRRAAPAGVTVVAAPAPYRRVQVESWVTLDPDLDRAAVLARAGDAVRGYLDPLRGGEDGAGWPFGGALRHTALVRRLLAVDGVLAVTRLSLTVDGVRHPPCTDHALPPHTLVWPERPLLIPVGEQP</sequence>
<evidence type="ECO:0000313" key="2">
    <source>
        <dbReference type="EMBL" id="GAA2365548.1"/>
    </source>
</evidence>
<accession>A0ABP5U3D3</accession>
<feature type="compositionally biased region" description="Basic and acidic residues" evidence="1">
    <location>
        <begin position="7"/>
        <end position="19"/>
    </location>
</feature>
<dbReference type="RefSeq" id="WP_346178147.1">
    <property type="nucleotide sequence ID" value="NZ_BAAASD010000041.1"/>
</dbReference>
<evidence type="ECO:0000313" key="3">
    <source>
        <dbReference type="Proteomes" id="UP001500253"/>
    </source>
</evidence>